<keyword evidence="1" id="KW-1133">Transmembrane helix</keyword>
<feature type="transmembrane region" description="Helical" evidence="1">
    <location>
        <begin position="148"/>
        <end position="170"/>
    </location>
</feature>
<comment type="caution">
    <text evidence="2">The sequence shown here is derived from an EMBL/GenBank/DDBJ whole genome shotgun (WGS) entry which is preliminary data.</text>
</comment>
<name>A0A7Y9GH42_9ACTN</name>
<keyword evidence="1" id="KW-0812">Transmembrane</keyword>
<organism evidence="2 3">
    <name type="scientific">Actinomadura citrea</name>
    <dbReference type="NCBI Taxonomy" id="46158"/>
    <lineage>
        <taxon>Bacteria</taxon>
        <taxon>Bacillati</taxon>
        <taxon>Actinomycetota</taxon>
        <taxon>Actinomycetes</taxon>
        <taxon>Streptosporangiales</taxon>
        <taxon>Thermomonosporaceae</taxon>
        <taxon>Actinomadura</taxon>
    </lineage>
</organism>
<gene>
    <name evidence="2" type="ORF">BJ999_006691</name>
</gene>
<feature type="transmembrane region" description="Helical" evidence="1">
    <location>
        <begin position="75"/>
        <end position="103"/>
    </location>
</feature>
<evidence type="ECO:0000313" key="3">
    <source>
        <dbReference type="Proteomes" id="UP000591272"/>
    </source>
</evidence>
<protein>
    <submittedName>
        <fullName evidence="2">Uncharacterized protein</fullName>
    </submittedName>
</protein>
<evidence type="ECO:0000256" key="1">
    <source>
        <dbReference type="SAM" id="Phobius"/>
    </source>
</evidence>
<sequence>MNQLRLNASKRLRLISTSTRRLISTNRRRLISIAVGALLGAVVGGIIEGLDYAVFLADLHHRYGIDPFEFGDLGYLVAKAIVGAVVGAICGFIGGIMGAFVGFARSPRKIAIRTAGGVVIGGVAACVACVALAAFGIAVVGIPGPLGAITVGDLLIGICSYAAGVVVGAVRAGN</sequence>
<reference evidence="2 3" key="1">
    <citation type="submission" date="2020-07" db="EMBL/GenBank/DDBJ databases">
        <title>Sequencing the genomes of 1000 actinobacteria strains.</title>
        <authorList>
            <person name="Klenk H.-P."/>
        </authorList>
    </citation>
    <scope>NUCLEOTIDE SEQUENCE [LARGE SCALE GENOMIC DNA]</scope>
    <source>
        <strain evidence="2 3">DSM 43461</strain>
    </source>
</reference>
<dbReference type="RefSeq" id="WP_179836941.1">
    <property type="nucleotide sequence ID" value="NZ_BMRD01000017.1"/>
</dbReference>
<proteinExistence type="predicted"/>
<accession>A0A7Y9GH42</accession>
<evidence type="ECO:0000313" key="2">
    <source>
        <dbReference type="EMBL" id="NYE16395.1"/>
    </source>
</evidence>
<dbReference type="EMBL" id="JACCBT010000001">
    <property type="protein sequence ID" value="NYE16395.1"/>
    <property type="molecule type" value="Genomic_DNA"/>
</dbReference>
<feature type="transmembrane region" description="Helical" evidence="1">
    <location>
        <begin position="30"/>
        <end position="55"/>
    </location>
</feature>
<dbReference type="AlphaFoldDB" id="A0A7Y9GH42"/>
<keyword evidence="3" id="KW-1185">Reference proteome</keyword>
<keyword evidence="1" id="KW-0472">Membrane</keyword>
<feature type="transmembrane region" description="Helical" evidence="1">
    <location>
        <begin position="115"/>
        <end position="142"/>
    </location>
</feature>
<dbReference type="Proteomes" id="UP000591272">
    <property type="component" value="Unassembled WGS sequence"/>
</dbReference>